<evidence type="ECO:0000256" key="5">
    <source>
        <dbReference type="ARBA" id="ARBA00023014"/>
    </source>
</evidence>
<keyword evidence="5" id="KW-0411">Iron-sulfur</keyword>
<dbReference type="Proteomes" id="UP000515728">
    <property type="component" value="Chromosome"/>
</dbReference>
<dbReference type="PANTHER" id="PTHR44379">
    <property type="entry name" value="OXIDOREDUCTASE WITH IRON-SULFUR SUBUNIT"/>
    <property type="match status" value="1"/>
</dbReference>
<dbReference type="SUPFAM" id="SSF54292">
    <property type="entry name" value="2Fe-2S ferredoxin-like"/>
    <property type="match status" value="1"/>
</dbReference>
<keyword evidence="3" id="KW-0560">Oxidoreductase</keyword>
<dbReference type="GO" id="GO:0016491">
    <property type="term" value="F:oxidoreductase activity"/>
    <property type="evidence" value="ECO:0007669"/>
    <property type="project" value="UniProtKB-KW"/>
</dbReference>
<evidence type="ECO:0000256" key="4">
    <source>
        <dbReference type="ARBA" id="ARBA00023004"/>
    </source>
</evidence>
<dbReference type="EMBL" id="CP060131">
    <property type="protein sequence ID" value="QNG51420.1"/>
    <property type="molecule type" value="Genomic_DNA"/>
</dbReference>
<dbReference type="KEGG" id="ppel:H6H00_25295"/>
<accession>A0A7G7MF59</accession>
<evidence type="ECO:0000256" key="1">
    <source>
        <dbReference type="ARBA" id="ARBA00022714"/>
    </source>
</evidence>
<organism evidence="8 9">
    <name type="scientific">Pseudonocardia petroleophila</name>
    <dbReference type="NCBI Taxonomy" id="37331"/>
    <lineage>
        <taxon>Bacteria</taxon>
        <taxon>Bacillati</taxon>
        <taxon>Actinomycetota</taxon>
        <taxon>Actinomycetes</taxon>
        <taxon>Pseudonocardiales</taxon>
        <taxon>Pseudonocardiaceae</taxon>
        <taxon>Pseudonocardia</taxon>
    </lineage>
</organism>
<evidence type="ECO:0000313" key="9">
    <source>
        <dbReference type="Proteomes" id="UP000515728"/>
    </source>
</evidence>
<name>A0A7G7MF59_9PSEU</name>
<dbReference type="Pfam" id="PF01799">
    <property type="entry name" value="Fer2_2"/>
    <property type="match status" value="1"/>
</dbReference>
<evidence type="ECO:0000256" key="2">
    <source>
        <dbReference type="ARBA" id="ARBA00022723"/>
    </source>
</evidence>
<dbReference type="InterPro" id="IPR051452">
    <property type="entry name" value="Diverse_Oxidoreductases"/>
</dbReference>
<evidence type="ECO:0000313" key="8">
    <source>
        <dbReference type="EMBL" id="QNG51420.1"/>
    </source>
</evidence>
<dbReference type="InterPro" id="IPR002888">
    <property type="entry name" value="2Fe-2S-bd"/>
</dbReference>
<dbReference type="CDD" id="cd00207">
    <property type="entry name" value="fer2"/>
    <property type="match status" value="1"/>
</dbReference>
<keyword evidence="1" id="KW-0001">2Fe-2S</keyword>
<sequence length="216" mass="22760">MTTTENDSKYDSDTRAVTLRVNGREVTRQVPTRQTLADFLRDDLDLVSVHLGCEHGVCGCCTVLLDGSSVRSCLMLAVQAVGHEVETVESLSADQNALHPIQEAFAEEQGLQCGFCTPAMVLRTKEILADGQERSDDEVRNEISGILCRCTGYQNIINAVQNAGRKLRCGGSGTCATGHPGGAVGTAAVAGAETDAVTDVERADGFDGPAGTTKEA</sequence>
<dbReference type="Pfam" id="PF00111">
    <property type="entry name" value="Fer2"/>
    <property type="match status" value="1"/>
</dbReference>
<dbReference type="SUPFAM" id="SSF47741">
    <property type="entry name" value="CO dehydrogenase ISP C-domain like"/>
    <property type="match status" value="1"/>
</dbReference>
<feature type="domain" description="2Fe-2S ferredoxin-type" evidence="7">
    <location>
        <begin position="15"/>
        <end position="91"/>
    </location>
</feature>
<dbReference type="InterPro" id="IPR036010">
    <property type="entry name" value="2Fe-2S_ferredoxin-like_sf"/>
</dbReference>
<reference evidence="8 9" key="1">
    <citation type="submission" date="2020-08" db="EMBL/GenBank/DDBJ databases">
        <authorList>
            <person name="Mo P."/>
        </authorList>
    </citation>
    <scope>NUCLEOTIDE SEQUENCE [LARGE SCALE GENOMIC DNA]</scope>
    <source>
        <strain evidence="8 9">CGMCC 4.1532</strain>
    </source>
</reference>
<keyword evidence="9" id="KW-1185">Reference proteome</keyword>
<evidence type="ECO:0000256" key="6">
    <source>
        <dbReference type="ARBA" id="ARBA00060707"/>
    </source>
</evidence>
<dbReference type="PROSITE" id="PS51085">
    <property type="entry name" value="2FE2S_FER_2"/>
    <property type="match status" value="1"/>
</dbReference>
<protein>
    <submittedName>
        <fullName evidence="8">(2Fe-2S)-binding protein</fullName>
    </submittedName>
</protein>
<keyword evidence="4" id="KW-0408">Iron</keyword>
<dbReference type="PANTHER" id="PTHR44379:SF5">
    <property type="entry name" value="OXIDOREDUCTASE WITH IRON-SULFUR SUBUNIT"/>
    <property type="match status" value="1"/>
</dbReference>
<dbReference type="InterPro" id="IPR012675">
    <property type="entry name" value="Beta-grasp_dom_sf"/>
</dbReference>
<dbReference type="RefSeq" id="WP_185718175.1">
    <property type="nucleotide sequence ID" value="NZ_BAAAWI010000001.1"/>
</dbReference>
<keyword evidence="2" id="KW-0479">Metal-binding</keyword>
<evidence type="ECO:0000256" key="3">
    <source>
        <dbReference type="ARBA" id="ARBA00023002"/>
    </source>
</evidence>
<dbReference type="AlphaFoldDB" id="A0A7G7MF59"/>
<dbReference type="InterPro" id="IPR001041">
    <property type="entry name" value="2Fe-2S_ferredoxin-type"/>
</dbReference>
<gene>
    <name evidence="8" type="ORF">H6H00_25295</name>
</gene>
<dbReference type="GO" id="GO:0046872">
    <property type="term" value="F:metal ion binding"/>
    <property type="evidence" value="ECO:0007669"/>
    <property type="project" value="UniProtKB-KW"/>
</dbReference>
<evidence type="ECO:0000259" key="7">
    <source>
        <dbReference type="PROSITE" id="PS51085"/>
    </source>
</evidence>
<comment type="pathway">
    <text evidence="6">Alkaloid degradation; nicotine degradation.</text>
</comment>
<dbReference type="InterPro" id="IPR036884">
    <property type="entry name" value="2Fe-2S-bd_dom_sf"/>
</dbReference>
<dbReference type="FunFam" id="3.10.20.30:FF:000020">
    <property type="entry name" value="Xanthine dehydrogenase iron-sulfur subunit"/>
    <property type="match status" value="1"/>
</dbReference>
<proteinExistence type="predicted"/>
<dbReference type="Gene3D" id="3.10.20.30">
    <property type="match status" value="1"/>
</dbReference>
<dbReference type="Gene3D" id="1.10.150.120">
    <property type="entry name" value="[2Fe-2S]-binding domain"/>
    <property type="match status" value="1"/>
</dbReference>
<dbReference type="GO" id="GO:0051537">
    <property type="term" value="F:2 iron, 2 sulfur cluster binding"/>
    <property type="evidence" value="ECO:0007669"/>
    <property type="project" value="UniProtKB-KW"/>
</dbReference>